<organism evidence="2 3">
    <name type="scientific">Dendrobium nobile</name>
    <name type="common">Orchid</name>
    <dbReference type="NCBI Taxonomy" id="94219"/>
    <lineage>
        <taxon>Eukaryota</taxon>
        <taxon>Viridiplantae</taxon>
        <taxon>Streptophyta</taxon>
        <taxon>Embryophyta</taxon>
        <taxon>Tracheophyta</taxon>
        <taxon>Spermatophyta</taxon>
        <taxon>Magnoliopsida</taxon>
        <taxon>Liliopsida</taxon>
        <taxon>Asparagales</taxon>
        <taxon>Orchidaceae</taxon>
        <taxon>Epidendroideae</taxon>
        <taxon>Malaxideae</taxon>
        <taxon>Dendrobiinae</taxon>
        <taxon>Dendrobium</taxon>
    </lineage>
</organism>
<name>A0A8T3C3L0_DENNO</name>
<evidence type="ECO:0000313" key="2">
    <source>
        <dbReference type="EMBL" id="KAI0527514.1"/>
    </source>
</evidence>
<evidence type="ECO:0000256" key="1">
    <source>
        <dbReference type="SAM" id="Phobius"/>
    </source>
</evidence>
<evidence type="ECO:0000313" key="3">
    <source>
        <dbReference type="Proteomes" id="UP000829196"/>
    </source>
</evidence>
<keyword evidence="1" id="KW-1133">Transmembrane helix</keyword>
<keyword evidence="1" id="KW-0812">Transmembrane</keyword>
<comment type="caution">
    <text evidence="2">The sequence shown here is derived from an EMBL/GenBank/DDBJ whole genome shotgun (WGS) entry which is preliminary data.</text>
</comment>
<protein>
    <submittedName>
        <fullName evidence="2">Uncharacterized protein</fullName>
    </submittedName>
</protein>
<dbReference type="EMBL" id="JAGYWB010000003">
    <property type="protein sequence ID" value="KAI0527514.1"/>
    <property type="molecule type" value="Genomic_DNA"/>
</dbReference>
<sequence>MIDTISSILLSSACFMESSPFNVFSYYVRRNFCLEISNSSNVLLLIFFTCFFFASFY</sequence>
<reference evidence="2" key="1">
    <citation type="journal article" date="2022" name="Front. Genet.">
        <title>Chromosome-Scale Assembly of the Dendrobium nobile Genome Provides Insights Into the Molecular Mechanism of the Biosynthesis of the Medicinal Active Ingredient of Dendrobium.</title>
        <authorList>
            <person name="Xu Q."/>
            <person name="Niu S.-C."/>
            <person name="Li K.-L."/>
            <person name="Zheng P.-J."/>
            <person name="Zhang X.-J."/>
            <person name="Jia Y."/>
            <person name="Liu Y."/>
            <person name="Niu Y.-X."/>
            <person name="Yu L.-H."/>
            <person name="Chen D.-F."/>
            <person name="Zhang G.-Q."/>
        </authorList>
    </citation>
    <scope>NUCLEOTIDE SEQUENCE</scope>
    <source>
        <tissue evidence="2">Leaf</tissue>
    </source>
</reference>
<proteinExistence type="predicted"/>
<dbReference type="Proteomes" id="UP000829196">
    <property type="component" value="Unassembled WGS sequence"/>
</dbReference>
<dbReference type="AlphaFoldDB" id="A0A8T3C3L0"/>
<keyword evidence="3" id="KW-1185">Reference proteome</keyword>
<accession>A0A8T3C3L0</accession>
<gene>
    <name evidence="2" type="ORF">KFK09_003117</name>
</gene>
<keyword evidence="1" id="KW-0472">Membrane</keyword>
<feature type="transmembrane region" description="Helical" evidence="1">
    <location>
        <begin position="36"/>
        <end position="56"/>
    </location>
</feature>